<accession>A0A1B1KH12</accession>
<dbReference type="Proteomes" id="UP000186108">
    <property type="component" value="Plasmid pR1CP1"/>
</dbReference>
<evidence type="ECO:0000313" key="1">
    <source>
        <dbReference type="EMBL" id="ANS31896.1"/>
    </source>
</evidence>
<protein>
    <submittedName>
        <fullName evidence="1">Uncharacterized protein</fullName>
    </submittedName>
</protein>
<evidence type="ECO:0000313" key="2">
    <source>
        <dbReference type="Proteomes" id="UP000186108"/>
    </source>
</evidence>
<gene>
    <name evidence="1" type="ORF">R1CP_36450</name>
</gene>
<name>A0A1B1KH12_RHOOP</name>
<dbReference type="RefSeq" id="WP_065493464.1">
    <property type="nucleotide sequence ID" value="NZ_CP009112.1"/>
</dbReference>
<organism evidence="1 2">
    <name type="scientific">Rhodococcus opacus</name>
    <name type="common">Nocardia opaca</name>
    <dbReference type="NCBI Taxonomy" id="37919"/>
    <lineage>
        <taxon>Bacteria</taxon>
        <taxon>Bacillati</taxon>
        <taxon>Actinomycetota</taxon>
        <taxon>Actinomycetes</taxon>
        <taxon>Mycobacteriales</taxon>
        <taxon>Nocardiaceae</taxon>
        <taxon>Rhodococcus</taxon>
    </lineage>
</organism>
<dbReference type="EMBL" id="CP009112">
    <property type="protein sequence ID" value="ANS31896.1"/>
    <property type="molecule type" value="Genomic_DNA"/>
</dbReference>
<geneLocation type="plasmid" evidence="2">
    <name>pr1cp1</name>
</geneLocation>
<proteinExistence type="predicted"/>
<dbReference type="AlphaFoldDB" id="A0A1B1KH12"/>
<reference evidence="1 2" key="1">
    <citation type="submission" date="2014-07" db="EMBL/GenBank/DDBJ databases">
        <authorList>
            <person name="Zhang J.E."/>
            <person name="Yang H."/>
            <person name="Guo J."/>
            <person name="Deng Z."/>
            <person name="Luo H."/>
            <person name="Luo M."/>
            <person name="Zhao B."/>
        </authorList>
    </citation>
    <scope>NUCLEOTIDE SEQUENCE [LARGE SCALE GENOMIC DNA]</scope>
    <source>
        <strain evidence="1 2">1CP</strain>
        <plasmid evidence="2">Plasmid pr1cp1</plasmid>
    </source>
</reference>
<sequence>MHTSLLKFNHFAVEADGAPSTVPDIFPAWHKHQRFGIVIQEPLGHVGASLLIQAATATFFDHLFQNTWADVPVPDEELPGPSFSGTYPEIYAFHVGRRHGTLSAADFWPGYKEILVEADPARVLQEINGRGITVLAVPEGEEKSREFIWPEHRTFLWRTESVFSYHASGRVVDPDISISSLDDEPETNVDGMLDPVARVEEFRAFNPERTRVEAEGMVLEGNALDDLKRFLADVDGRHYEVSDADRAKAVAARRAVRTDGRSVETYRRRDANYALRRLVP</sequence>
<keyword evidence="1" id="KW-0614">Plasmid</keyword>